<dbReference type="PIRSF" id="PIRSF015278">
    <property type="entry name" value="UCP015278"/>
    <property type="match status" value="1"/>
</dbReference>
<keyword evidence="2" id="KW-1185">Reference proteome</keyword>
<comment type="caution">
    <text evidence="1">The sequence shown here is derived from an EMBL/GenBank/DDBJ whole genome shotgun (WGS) entry which is preliminary data.</text>
</comment>
<dbReference type="EMBL" id="JBHTKX010000001">
    <property type="protein sequence ID" value="MFD1127917.1"/>
    <property type="molecule type" value="Genomic_DNA"/>
</dbReference>
<proteinExistence type="predicted"/>
<dbReference type="RefSeq" id="WP_091156504.1">
    <property type="nucleotide sequence ID" value="NZ_JBHTKX010000001.1"/>
</dbReference>
<gene>
    <name evidence="1" type="ORF">ACFQ3J_07015</name>
</gene>
<dbReference type="InterPro" id="IPR016630">
    <property type="entry name" value="UCP015278"/>
</dbReference>
<evidence type="ECO:0000313" key="2">
    <source>
        <dbReference type="Proteomes" id="UP001597169"/>
    </source>
</evidence>
<accession>A0ABW3PQ67</accession>
<name>A0ABW3PQ67_9BACL</name>
<evidence type="ECO:0000313" key="1">
    <source>
        <dbReference type="EMBL" id="MFD1127917.1"/>
    </source>
</evidence>
<dbReference type="Pfam" id="PF10004">
    <property type="entry name" value="DUF2247"/>
    <property type="match status" value="1"/>
</dbReference>
<protein>
    <submittedName>
        <fullName evidence="1">DUF2247 family protein</fullName>
    </submittedName>
</protein>
<dbReference type="Proteomes" id="UP001597169">
    <property type="component" value="Unassembled WGS sequence"/>
</dbReference>
<reference evidence="2" key="1">
    <citation type="journal article" date="2019" name="Int. J. Syst. Evol. Microbiol.">
        <title>The Global Catalogue of Microorganisms (GCM) 10K type strain sequencing project: providing services to taxonomists for standard genome sequencing and annotation.</title>
        <authorList>
            <consortium name="The Broad Institute Genomics Platform"/>
            <consortium name="The Broad Institute Genome Sequencing Center for Infectious Disease"/>
            <person name="Wu L."/>
            <person name="Ma J."/>
        </authorList>
    </citation>
    <scope>NUCLEOTIDE SEQUENCE [LARGE SCALE GENOMIC DNA]</scope>
    <source>
        <strain evidence="2">CCUG 53519</strain>
    </source>
</reference>
<sequence>MMNTLNVVLPYEYVDKLTNLTWNDVSFAIENGFMSRISAIEHAFEIISKEPNPSKDVIDLTWLKDDKGVLYYLDRIISSTERDYNGSKKKFLYLILSWLYEHKTQYSDPLGMVEVIYADFDYPTEISEFVRYMPSQKPISDLYEENIAQLFREWKSYLTHEEDKYHKK</sequence>
<organism evidence="1 2">
    <name type="scientific">Paenibacillus provencensis</name>
    <dbReference type="NCBI Taxonomy" id="441151"/>
    <lineage>
        <taxon>Bacteria</taxon>
        <taxon>Bacillati</taxon>
        <taxon>Bacillota</taxon>
        <taxon>Bacilli</taxon>
        <taxon>Bacillales</taxon>
        <taxon>Paenibacillaceae</taxon>
        <taxon>Paenibacillus</taxon>
    </lineage>
</organism>